<organism evidence="1 2">
    <name type="scientific">Aduncisulcus paluster</name>
    <dbReference type="NCBI Taxonomy" id="2918883"/>
    <lineage>
        <taxon>Eukaryota</taxon>
        <taxon>Metamonada</taxon>
        <taxon>Carpediemonas-like organisms</taxon>
        <taxon>Aduncisulcus</taxon>
    </lineage>
</organism>
<proteinExistence type="predicted"/>
<feature type="non-terminal residue" evidence="1">
    <location>
        <position position="52"/>
    </location>
</feature>
<gene>
    <name evidence="1" type="ORF">ADUPG1_004148</name>
</gene>
<name>A0ABQ5JUK5_9EUKA</name>
<comment type="caution">
    <text evidence="1">The sequence shown here is derived from an EMBL/GenBank/DDBJ whole genome shotgun (WGS) entry which is preliminary data.</text>
</comment>
<dbReference type="EMBL" id="BQXS01006006">
    <property type="protein sequence ID" value="GKT16692.1"/>
    <property type="molecule type" value="Genomic_DNA"/>
</dbReference>
<accession>A0ABQ5JUK5</accession>
<reference evidence="1" key="1">
    <citation type="submission" date="2022-03" db="EMBL/GenBank/DDBJ databases">
        <title>Draft genome sequence of Aduncisulcus paluster, a free-living microaerophilic Fornicata.</title>
        <authorList>
            <person name="Yuyama I."/>
            <person name="Kume K."/>
            <person name="Tamura T."/>
            <person name="Inagaki Y."/>
            <person name="Hashimoto T."/>
        </authorList>
    </citation>
    <scope>NUCLEOTIDE SEQUENCE</scope>
    <source>
        <strain evidence="1">NY0171</strain>
    </source>
</reference>
<dbReference type="Proteomes" id="UP001057375">
    <property type="component" value="Unassembled WGS sequence"/>
</dbReference>
<protein>
    <submittedName>
        <fullName evidence="1">Uncharacterized protein</fullName>
    </submittedName>
</protein>
<evidence type="ECO:0000313" key="2">
    <source>
        <dbReference type="Proteomes" id="UP001057375"/>
    </source>
</evidence>
<keyword evidence="2" id="KW-1185">Reference proteome</keyword>
<evidence type="ECO:0000313" key="1">
    <source>
        <dbReference type="EMBL" id="GKT16692.1"/>
    </source>
</evidence>
<sequence>MSLDKVNSILFGMTNEWRRKKLIAEIENQDVGPKHTVVQHSGDDTLSKPFKN</sequence>